<dbReference type="EC" id="1.1.1.35" evidence="14"/>
<comment type="catalytic activity">
    <reaction evidence="14">
        <text>(3S)-3-hydroxybutanoyl-CoA = (3R)-3-hydroxybutanoyl-CoA</text>
        <dbReference type="Rhea" id="RHEA:21760"/>
        <dbReference type="ChEBI" id="CHEBI:57315"/>
        <dbReference type="ChEBI" id="CHEBI:57316"/>
        <dbReference type="EC" id="5.1.2.3"/>
    </reaction>
</comment>
<dbReference type="SUPFAM" id="SSF48179">
    <property type="entry name" value="6-phosphogluconate dehydrogenase C-terminal domain-like"/>
    <property type="match status" value="2"/>
</dbReference>
<keyword evidence="9 14" id="KW-0443">Lipid metabolism</keyword>
<dbReference type="EC" id="5.1.2.3" evidence="14"/>
<dbReference type="FunFam" id="3.90.226.10:FF:000011">
    <property type="entry name" value="Fatty acid oxidation complex subunit alpha"/>
    <property type="match status" value="1"/>
</dbReference>
<organism evidence="17 18">
    <name type="scientific">Yersinia nurmii</name>
    <dbReference type="NCBI Taxonomy" id="685706"/>
    <lineage>
        <taxon>Bacteria</taxon>
        <taxon>Pseudomonadati</taxon>
        <taxon>Pseudomonadota</taxon>
        <taxon>Gammaproteobacteria</taxon>
        <taxon>Enterobacterales</taxon>
        <taxon>Yersiniaceae</taxon>
        <taxon>Yersinia</taxon>
    </lineage>
</organism>
<dbReference type="HAMAP" id="MF_01617">
    <property type="entry name" value="FadJ"/>
    <property type="match status" value="1"/>
</dbReference>
<feature type="domain" description="3-hydroxyacyl-CoA dehydrogenase C-terminal" evidence="15">
    <location>
        <begin position="506"/>
        <end position="599"/>
    </location>
</feature>
<evidence type="ECO:0000256" key="8">
    <source>
        <dbReference type="ARBA" id="ARBA00023027"/>
    </source>
</evidence>
<evidence type="ECO:0000256" key="14">
    <source>
        <dbReference type="HAMAP-Rule" id="MF_01617"/>
    </source>
</evidence>
<feature type="domain" description="3-hydroxyacyl-CoA dehydrogenase NAD binding" evidence="16">
    <location>
        <begin position="324"/>
        <end position="503"/>
    </location>
</feature>
<dbReference type="InterPro" id="IPR029045">
    <property type="entry name" value="ClpP/crotonase-like_dom_sf"/>
</dbReference>
<dbReference type="PANTHER" id="PTHR43612:SF3">
    <property type="entry name" value="TRIFUNCTIONAL ENZYME SUBUNIT ALPHA, MITOCHONDRIAL"/>
    <property type="match status" value="1"/>
</dbReference>
<dbReference type="Gene3D" id="3.90.226.10">
    <property type="entry name" value="2-enoyl-CoA Hydratase, Chain A, domain 1"/>
    <property type="match status" value="1"/>
</dbReference>
<dbReference type="InterPro" id="IPR006176">
    <property type="entry name" value="3-OHacyl-CoA_DH_NAD-bd"/>
</dbReference>
<comment type="similarity">
    <text evidence="3 14">In the N-terminal section; belongs to the enoyl-CoA hydratase/isomerase family.</text>
</comment>
<dbReference type="Proteomes" id="UP001167864">
    <property type="component" value="Unassembled WGS sequence"/>
</dbReference>
<feature type="site" description="Important for catalytic activity" evidence="14">
    <location>
        <position position="154"/>
    </location>
</feature>
<evidence type="ECO:0000313" key="17">
    <source>
        <dbReference type="EMBL" id="MDN0087160.1"/>
    </source>
</evidence>
<dbReference type="Gene3D" id="1.10.1040.50">
    <property type="match status" value="1"/>
</dbReference>
<keyword evidence="10 14" id="KW-0413">Isomerase</keyword>
<feature type="domain" description="3-hydroxyacyl-CoA dehydrogenase C-terminal" evidence="15">
    <location>
        <begin position="637"/>
        <end position="721"/>
    </location>
</feature>
<dbReference type="GO" id="GO:0005737">
    <property type="term" value="C:cytoplasm"/>
    <property type="evidence" value="ECO:0007669"/>
    <property type="project" value="UniProtKB-SubCell"/>
</dbReference>
<evidence type="ECO:0000256" key="4">
    <source>
        <dbReference type="ARBA" id="ARBA00022490"/>
    </source>
</evidence>
<dbReference type="FunFam" id="1.10.1040.50:FF:000003">
    <property type="entry name" value="Fatty acid oxidation complex subunit alpha"/>
    <property type="match status" value="1"/>
</dbReference>
<evidence type="ECO:0000259" key="16">
    <source>
        <dbReference type="Pfam" id="PF02737"/>
    </source>
</evidence>
<evidence type="ECO:0000256" key="3">
    <source>
        <dbReference type="ARBA" id="ARBA00008750"/>
    </source>
</evidence>
<dbReference type="PROSITE" id="PS00067">
    <property type="entry name" value="3HCDH"/>
    <property type="match status" value="1"/>
</dbReference>
<protein>
    <recommendedName>
        <fullName evidence="14">Fatty acid oxidation complex subunit alpha</fullName>
    </recommendedName>
    <domain>
        <recommendedName>
            <fullName evidence="14">Enoyl-CoA hydratase/3-hydroxybutyryl-CoA epimerase</fullName>
            <ecNumber evidence="14">4.2.1.17</ecNumber>
            <ecNumber evidence="14">5.1.2.3</ecNumber>
        </recommendedName>
    </domain>
    <domain>
        <recommendedName>
            <fullName evidence="14">3-hydroxyacyl-CoA dehydrogenase</fullName>
            <ecNumber evidence="14">1.1.1.35</ecNumber>
        </recommendedName>
    </domain>
</protein>
<evidence type="ECO:0000256" key="13">
    <source>
        <dbReference type="ARBA" id="ARBA00049556"/>
    </source>
</evidence>
<reference evidence="17" key="1">
    <citation type="submission" date="2023-06" db="EMBL/GenBank/DDBJ databases">
        <authorList>
            <person name="Polev D.E."/>
            <person name="Saitova A.T."/>
            <person name="Bogumilchik E.A."/>
            <person name="Kokorina G.I."/>
            <person name="Voskresenskaia E.A."/>
        </authorList>
    </citation>
    <scope>NUCLEOTIDE SEQUENCE</scope>
    <source>
        <strain evidence="17">2145 StPb PI</strain>
    </source>
</reference>
<feature type="site" description="Important for catalytic activity" evidence="14">
    <location>
        <position position="132"/>
    </location>
</feature>
<gene>
    <name evidence="14 17" type="primary">fadJ</name>
    <name evidence="17" type="ORF">QVN42_07070</name>
</gene>
<feature type="region of interest" description="Enoyl-CoA hydratase" evidence="14">
    <location>
        <begin position="1"/>
        <end position="204"/>
    </location>
</feature>
<comment type="similarity">
    <text evidence="2 14">In the central section; belongs to the 3-hydroxyacyl-CoA dehydrogenase family.</text>
</comment>
<keyword evidence="4 14" id="KW-0963">Cytoplasm</keyword>
<keyword evidence="7 14" id="KW-0560">Oxidoreductase</keyword>
<dbReference type="EMBL" id="JAUEHU010000005">
    <property type="protein sequence ID" value="MDN0087160.1"/>
    <property type="molecule type" value="Genomic_DNA"/>
</dbReference>
<dbReference type="InterPro" id="IPR050136">
    <property type="entry name" value="FA_oxidation_alpha_subunit"/>
</dbReference>
<keyword evidence="12 14" id="KW-0511">Multifunctional enzyme</keyword>
<keyword evidence="11 14" id="KW-0456">Lyase</keyword>
<dbReference type="AlphaFoldDB" id="A0AAW7K1P7"/>
<dbReference type="Pfam" id="PF00725">
    <property type="entry name" value="3HCDH"/>
    <property type="match status" value="2"/>
</dbReference>
<comment type="pathway">
    <text evidence="1 14">Lipid metabolism; fatty acid beta-oxidation.</text>
</comment>
<proteinExistence type="inferred from homology"/>
<dbReference type="InterPro" id="IPR006108">
    <property type="entry name" value="3HC_DH_C"/>
</dbReference>
<dbReference type="NCBIfam" id="NF008363">
    <property type="entry name" value="PRK11154.1"/>
    <property type="match status" value="1"/>
</dbReference>
<accession>A0AAW7K1P7</accession>
<evidence type="ECO:0000256" key="12">
    <source>
        <dbReference type="ARBA" id="ARBA00023268"/>
    </source>
</evidence>
<dbReference type="NCBIfam" id="TIGR02440">
    <property type="entry name" value="FadJ"/>
    <property type="match status" value="1"/>
</dbReference>
<sequence length="739" mass="79678">MENRVEQGRGEATMPSTESVFQLSIRPDNIGVITINVPNEKVNTLKAEFAEQIAEVLQQVQASPQLQGLVIISGKPDSFIAGADITMIAACRTSQDARVLAQKGQTTLAQIAAFPIPVVAAIHGACLGGGLELALACHSRVCSLDDKTVLGLPEVQLGLLPGSGGTQRLPRLIGASKALDIMLTGRQIRARQALKMGLVDDAVPQDILLEVAVSRAKAGWVDKPSLPWQERLLNGPLGKSLLFNIVRKKTLAKTQGHYPAAERIINVVRQGLDNGGPSGYEAEVRAFGELAMSPESAALRSLFFATTSLKKESGSTAQPRKISQVGVLGGGLMGGGIANVTATRAGLPVRIKDINPQGINQALKYTWDTLGKRVRSKRLRPAERQRQMMLISGTTDYSGFENVDIVVEAVFEDLALKRQMVADIEAHGAPHTIFASNTSSLPISQIAAEAKRPEQVIGLHYFSPVDKMPLVEVIPHAGTSEETIATTVAFARKQGKTAIVVGDRAGFYVNRILAPYINEGARCLLDGEPIESIDKALVDFGFPVGPLNLLDEVGIDVGTKIMPILVEQLGPRFAAPASLDAILKDGRKGRKNGRGFYLYPTKTSGFKLKKNPVKQADPNVYGLLGVTPKAHIQREVIAQRCVMMMLNEAVRCLDEGIIRNPRDGDIGAVFGIGFPPFLGGPFRYLDRLGLDTAVRTLKLLEQQYGERFAPCERLVAMAEQKAVFYPETELPAEESTAAE</sequence>
<comment type="subunit">
    <text evidence="14">Heterotetramer of two alpha chains (FadJ) and two beta chains (FadI).</text>
</comment>
<evidence type="ECO:0000256" key="9">
    <source>
        <dbReference type="ARBA" id="ARBA00023098"/>
    </source>
</evidence>
<dbReference type="CDD" id="cd06558">
    <property type="entry name" value="crotonase-like"/>
    <property type="match status" value="1"/>
</dbReference>
<dbReference type="InterPro" id="IPR012802">
    <property type="entry name" value="FadJ"/>
</dbReference>
<comment type="catalytic activity">
    <reaction evidence="14">
        <text>a 4-saturated-(3S)-3-hydroxyacyl-CoA = a (3E)-enoyl-CoA + H2O</text>
        <dbReference type="Rhea" id="RHEA:20724"/>
        <dbReference type="ChEBI" id="CHEBI:15377"/>
        <dbReference type="ChEBI" id="CHEBI:58521"/>
        <dbReference type="ChEBI" id="CHEBI:137480"/>
        <dbReference type="EC" id="4.2.1.17"/>
    </reaction>
</comment>
<dbReference type="InterPro" id="IPR001753">
    <property type="entry name" value="Enoyl-CoA_hydra/iso"/>
</dbReference>
<comment type="function">
    <text evidence="14">Catalyzes the formation of a hydroxyacyl-CoA by addition of water on enoyl-CoA. Also exhibits 3-hydroxyacyl-CoA epimerase and 3-hydroxyacyl-CoA dehydrogenase activities.</text>
</comment>
<keyword evidence="8 14" id="KW-0520">NAD</keyword>
<dbReference type="GO" id="GO:0004300">
    <property type="term" value="F:enoyl-CoA hydratase activity"/>
    <property type="evidence" value="ECO:0007669"/>
    <property type="project" value="UniProtKB-UniRule"/>
</dbReference>
<keyword evidence="5 14" id="KW-0276">Fatty acid metabolism</keyword>
<dbReference type="InterPro" id="IPR036291">
    <property type="entry name" value="NAD(P)-bd_dom_sf"/>
</dbReference>
<feature type="region of interest" description="3-hydroxyacyl-CoA dehydrogenase" evidence="14">
    <location>
        <begin position="320"/>
        <end position="739"/>
    </location>
</feature>
<dbReference type="GO" id="GO:0016509">
    <property type="term" value="F:long-chain (3S)-3-hydroxyacyl-CoA dehydrogenase (NAD+) activity"/>
    <property type="evidence" value="ECO:0007669"/>
    <property type="project" value="TreeGrafter"/>
</dbReference>
<evidence type="ECO:0000256" key="7">
    <source>
        <dbReference type="ARBA" id="ARBA00023002"/>
    </source>
</evidence>
<evidence type="ECO:0000256" key="2">
    <source>
        <dbReference type="ARBA" id="ARBA00007005"/>
    </source>
</evidence>
<evidence type="ECO:0000256" key="6">
    <source>
        <dbReference type="ARBA" id="ARBA00022963"/>
    </source>
</evidence>
<dbReference type="SUPFAM" id="SSF52096">
    <property type="entry name" value="ClpP/crotonase"/>
    <property type="match status" value="1"/>
</dbReference>
<keyword evidence="6 14" id="KW-0442">Lipid degradation</keyword>
<name>A0AAW7K1P7_9GAMM</name>
<evidence type="ECO:0000259" key="15">
    <source>
        <dbReference type="Pfam" id="PF00725"/>
    </source>
</evidence>
<comment type="subcellular location">
    <subcellularLocation>
        <location evidence="14">Cytoplasm</location>
    </subcellularLocation>
</comment>
<dbReference type="SUPFAM" id="SSF51735">
    <property type="entry name" value="NAD(P)-binding Rossmann-fold domains"/>
    <property type="match status" value="1"/>
</dbReference>
<dbReference type="GO" id="GO:0006635">
    <property type="term" value="P:fatty acid beta-oxidation"/>
    <property type="evidence" value="ECO:0007669"/>
    <property type="project" value="UniProtKB-UniRule"/>
</dbReference>
<dbReference type="GO" id="GO:0070403">
    <property type="term" value="F:NAD+ binding"/>
    <property type="evidence" value="ECO:0007669"/>
    <property type="project" value="InterPro"/>
</dbReference>
<evidence type="ECO:0000256" key="1">
    <source>
        <dbReference type="ARBA" id="ARBA00005005"/>
    </source>
</evidence>
<dbReference type="PANTHER" id="PTHR43612">
    <property type="entry name" value="TRIFUNCTIONAL ENZYME SUBUNIT ALPHA"/>
    <property type="match status" value="1"/>
</dbReference>
<dbReference type="InterPro" id="IPR006180">
    <property type="entry name" value="3-OHacyl-CoA_DH_CS"/>
</dbReference>
<dbReference type="FunFam" id="3.40.50.720:FF:000009">
    <property type="entry name" value="Fatty oxidation complex, alpha subunit"/>
    <property type="match status" value="1"/>
</dbReference>
<dbReference type="GO" id="GO:0008692">
    <property type="term" value="F:3-hydroxybutyryl-CoA epimerase activity"/>
    <property type="evidence" value="ECO:0007669"/>
    <property type="project" value="UniProtKB-UniRule"/>
</dbReference>
<evidence type="ECO:0000313" key="18">
    <source>
        <dbReference type="Proteomes" id="UP001167864"/>
    </source>
</evidence>
<comment type="catalytic activity">
    <reaction evidence="14">
        <text>a (3S)-3-hydroxyacyl-CoA = a (2E)-enoyl-CoA + H2O</text>
        <dbReference type="Rhea" id="RHEA:16105"/>
        <dbReference type="ChEBI" id="CHEBI:15377"/>
        <dbReference type="ChEBI" id="CHEBI:57318"/>
        <dbReference type="ChEBI" id="CHEBI:58856"/>
        <dbReference type="EC" id="4.2.1.17"/>
    </reaction>
</comment>
<evidence type="ECO:0000256" key="5">
    <source>
        <dbReference type="ARBA" id="ARBA00022832"/>
    </source>
</evidence>
<dbReference type="InterPro" id="IPR008927">
    <property type="entry name" value="6-PGluconate_DH-like_C_sf"/>
</dbReference>
<evidence type="ECO:0000256" key="10">
    <source>
        <dbReference type="ARBA" id="ARBA00023235"/>
    </source>
</evidence>
<evidence type="ECO:0000256" key="11">
    <source>
        <dbReference type="ARBA" id="ARBA00023239"/>
    </source>
</evidence>
<comment type="caution">
    <text evidence="17">The sequence shown here is derived from an EMBL/GenBank/DDBJ whole genome shotgun (WGS) entry which is preliminary data.</text>
</comment>
<dbReference type="Pfam" id="PF00378">
    <property type="entry name" value="ECH_1"/>
    <property type="match status" value="1"/>
</dbReference>
<dbReference type="Pfam" id="PF02737">
    <property type="entry name" value="3HCDH_N"/>
    <property type="match status" value="1"/>
</dbReference>
<comment type="catalytic activity">
    <reaction evidence="13 14">
        <text>a (3S)-3-hydroxyacyl-CoA + NAD(+) = a 3-oxoacyl-CoA + NADH + H(+)</text>
        <dbReference type="Rhea" id="RHEA:22432"/>
        <dbReference type="ChEBI" id="CHEBI:15378"/>
        <dbReference type="ChEBI" id="CHEBI:57318"/>
        <dbReference type="ChEBI" id="CHEBI:57540"/>
        <dbReference type="ChEBI" id="CHEBI:57945"/>
        <dbReference type="ChEBI" id="CHEBI:90726"/>
        <dbReference type="EC" id="1.1.1.35"/>
    </reaction>
</comment>
<dbReference type="Gene3D" id="3.40.50.720">
    <property type="entry name" value="NAD(P)-binding Rossmann-like Domain"/>
    <property type="match status" value="1"/>
</dbReference>
<dbReference type="EC" id="4.2.1.17" evidence="14"/>